<name>A0ACB9T9H3_HOLOL</name>
<evidence type="ECO:0000313" key="2">
    <source>
        <dbReference type="Proteomes" id="UP001056778"/>
    </source>
</evidence>
<reference evidence="1" key="1">
    <citation type="submission" date="2022-04" db="EMBL/GenBank/DDBJ databases">
        <title>Chromosome-scale genome assembly of Holotrichia oblita Faldermann.</title>
        <authorList>
            <person name="Rongchong L."/>
        </authorList>
    </citation>
    <scope>NUCLEOTIDE SEQUENCE</scope>
    <source>
        <strain evidence="1">81SQS9</strain>
    </source>
</reference>
<keyword evidence="2" id="KW-1185">Reference proteome</keyword>
<dbReference type="EMBL" id="CM043018">
    <property type="protein sequence ID" value="KAI4463508.1"/>
    <property type="molecule type" value="Genomic_DNA"/>
</dbReference>
<sequence length="259" mass="29981">MSTLLFSLPDLFEKYKNWIIRNPEKANDFETTAKWISYFIAGRINNSHAVSELVYALSNLLVLFNDRLITKGRHLEKNEDTSKLKIWLTVLEYSEVFLEISSSKVFGNRGRWLVIISIQILKCFARFVLVYRYKEPIITVPPVPVLDRVKVNIPEIRADMMENEHPQLKSISFSLKRSGKIIRKVDASPSVSNRNWKPLEVLESESEESNNQALIGRKFLAEIIYISKPMAHLTASACFGYNTWKPWMVSLVMDILRLV</sequence>
<proteinExistence type="predicted"/>
<evidence type="ECO:0000313" key="1">
    <source>
        <dbReference type="EMBL" id="KAI4463508.1"/>
    </source>
</evidence>
<protein>
    <submittedName>
        <fullName evidence="1">Uncharacterized protein</fullName>
    </submittedName>
</protein>
<gene>
    <name evidence="1" type="ORF">MML48_4g00009156</name>
</gene>
<accession>A0ACB9T9H3</accession>
<dbReference type="Proteomes" id="UP001056778">
    <property type="component" value="Chromosome 4"/>
</dbReference>
<comment type="caution">
    <text evidence="1">The sequence shown here is derived from an EMBL/GenBank/DDBJ whole genome shotgun (WGS) entry which is preliminary data.</text>
</comment>
<organism evidence="1 2">
    <name type="scientific">Holotrichia oblita</name>
    <name type="common">Chafer beetle</name>
    <dbReference type="NCBI Taxonomy" id="644536"/>
    <lineage>
        <taxon>Eukaryota</taxon>
        <taxon>Metazoa</taxon>
        <taxon>Ecdysozoa</taxon>
        <taxon>Arthropoda</taxon>
        <taxon>Hexapoda</taxon>
        <taxon>Insecta</taxon>
        <taxon>Pterygota</taxon>
        <taxon>Neoptera</taxon>
        <taxon>Endopterygota</taxon>
        <taxon>Coleoptera</taxon>
        <taxon>Polyphaga</taxon>
        <taxon>Scarabaeiformia</taxon>
        <taxon>Scarabaeidae</taxon>
        <taxon>Melolonthinae</taxon>
        <taxon>Holotrichia</taxon>
    </lineage>
</organism>